<organism evidence="1">
    <name type="scientific">Fusarium clavum</name>
    <dbReference type="NCBI Taxonomy" id="2594811"/>
    <lineage>
        <taxon>Eukaryota</taxon>
        <taxon>Fungi</taxon>
        <taxon>Dikarya</taxon>
        <taxon>Ascomycota</taxon>
        <taxon>Pezizomycotina</taxon>
        <taxon>Sordariomycetes</taxon>
        <taxon>Hypocreomycetidae</taxon>
        <taxon>Hypocreales</taxon>
        <taxon>Nectriaceae</taxon>
        <taxon>Fusarium</taxon>
        <taxon>Fusarium incarnatum-equiseti species complex</taxon>
    </lineage>
</organism>
<reference evidence="1" key="1">
    <citation type="submission" date="2013-05" db="EMBL/GenBank/DDBJ databases">
        <title>Draft genome sequences of six wheat associated Fusarium spp. isolates.</title>
        <authorList>
            <person name="Moolhuijzen P.M."/>
            <person name="Manners J.M."/>
            <person name="Wilcox S."/>
            <person name="Bellgard M.I."/>
            <person name="Gardiner D.M."/>
        </authorList>
    </citation>
    <scope>NUCLEOTIDE SEQUENCE</scope>
    <source>
        <strain evidence="1">CS3069</strain>
    </source>
</reference>
<geneLocation type="mitochondrion" evidence="1"/>
<dbReference type="AlphaFoldDB" id="W1IC05"/>
<evidence type="ECO:0000313" key="1">
    <source>
        <dbReference type="EMBL" id="CDL73394.1"/>
    </source>
</evidence>
<gene>
    <name evidence="1" type="ORF">BN850_0137820</name>
</gene>
<dbReference type="EMBL" id="CBMI010005066">
    <property type="protein sequence ID" value="CDL73394.1"/>
    <property type="molecule type" value="Genomic_DNA"/>
</dbReference>
<sequence length="38" mass="4048">VEQAVACRCVYVEGVQGRQVRLGGIGSRLGCGRGMRLI</sequence>
<accession>W1IC05</accession>
<dbReference type="EMBL" id="HG321329">
    <property type="protein sequence ID" value="CEF82656.1"/>
    <property type="molecule type" value="Genomic_DNA"/>
</dbReference>
<proteinExistence type="predicted"/>
<name>W1IC05_9HYPO</name>
<feature type="non-terminal residue" evidence="1">
    <location>
        <position position="1"/>
    </location>
</feature>
<keyword evidence="1" id="KW-0496">Mitochondrion</keyword>
<protein>
    <submittedName>
        <fullName evidence="1">Unclassified</fullName>
    </submittedName>
</protein>